<keyword evidence="1" id="KW-0812">Transmembrane</keyword>
<gene>
    <name evidence="2" type="ORF">M9Y10_024149</name>
</gene>
<protein>
    <recommendedName>
        <fullName evidence="4">Right handed beta helix domain-containing protein</fullName>
    </recommendedName>
</protein>
<feature type="transmembrane region" description="Helical" evidence="1">
    <location>
        <begin position="473"/>
        <end position="496"/>
    </location>
</feature>
<dbReference type="PANTHER" id="PTHR16861:SF4">
    <property type="entry name" value="SH3 DOMAIN PROTEIN (AFU_ORTHOLOGUE AFUA_1G13610)"/>
    <property type="match status" value="1"/>
</dbReference>
<dbReference type="Proteomes" id="UP001470230">
    <property type="component" value="Unassembled WGS sequence"/>
</dbReference>
<dbReference type="EMBL" id="JAPFFF010000003">
    <property type="protein sequence ID" value="KAK8895679.1"/>
    <property type="molecule type" value="Genomic_DNA"/>
</dbReference>
<dbReference type="InterPro" id="IPR011050">
    <property type="entry name" value="Pectin_lyase_fold/virulence"/>
</dbReference>
<evidence type="ECO:0000313" key="3">
    <source>
        <dbReference type="Proteomes" id="UP001470230"/>
    </source>
</evidence>
<dbReference type="PANTHER" id="PTHR16861">
    <property type="entry name" value="GLYCOPROTEIN 38"/>
    <property type="match status" value="1"/>
</dbReference>
<name>A0ABR2KX34_9EUKA</name>
<keyword evidence="1" id="KW-1133">Transmembrane helix</keyword>
<evidence type="ECO:0008006" key="4">
    <source>
        <dbReference type="Google" id="ProtNLM"/>
    </source>
</evidence>
<evidence type="ECO:0000256" key="1">
    <source>
        <dbReference type="SAM" id="Phobius"/>
    </source>
</evidence>
<proteinExistence type="predicted"/>
<dbReference type="SUPFAM" id="SSF51126">
    <property type="entry name" value="Pectin lyase-like"/>
    <property type="match status" value="1"/>
</dbReference>
<evidence type="ECO:0000313" key="2">
    <source>
        <dbReference type="EMBL" id="KAK8895679.1"/>
    </source>
</evidence>
<sequence length="524" mass="58159">MSPLLLSKSPVLNLPNFYMSKSTFSSLYLSKFLVSKSFCSLLYLLNPSIKNVSFKSFNVSNFLSQAFYIVDLAKCDTVRKEQTGAFQTLSFGPGCFANISSLKEGTVYQQSGGACCFFGIGYVDFKEVFFYNCDAQLLGGAVFLEQVDNCMFNNCTFKDCYIKNEKGSTATYGAGIAIVTSFTVIANELIFTNNRIDKSSQGCAVYLKSVNNSQITSSTFQNHKSCLSDIGFDLMEQQFNPSYALITQCCFDKEPRPISSDLDPRYDFWLTFVDNSIYSNTSYVYSFDTSVKNHHFITSNAFVNSYCIFSTLHFTESHIFTPSKAFTSSSMFSQSSLFSSSSIFSKTIDFSSTSTFTSSIIFSSSTKFSISADFSDSSYFTPSKQFSTSNYFSESLIFSNTKHFSSTSDFSFSNYYTNSADFTQSEVITQAKSDEPLIIDSSSDESFNYTDSFSASNTVLILSEKGTKLSKGGIAGIVIACIVLLAIIIALIAFFLHRKKSAFIPPEDDPMNIDGLEIPVNMYD</sequence>
<comment type="caution">
    <text evidence="2">The sequence shown here is derived from an EMBL/GenBank/DDBJ whole genome shotgun (WGS) entry which is preliminary data.</text>
</comment>
<organism evidence="2 3">
    <name type="scientific">Tritrichomonas musculus</name>
    <dbReference type="NCBI Taxonomy" id="1915356"/>
    <lineage>
        <taxon>Eukaryota</taxon>
        <taxon>Metamonada</taxon>
        <taxon>Parabasalia</taxon>
        <taxon>Tritrichomonadida</taxon>
        <taxon>Tritrichomonadidae</taxon>
        <taxon>Tritrichomonas</taxon>
    </lineage>
</organism>
<reference evidence="2 3" key="1">
    <citation type="submission" date="2024-04" db="EMBL/GenBank/DDBJ databases">
        <title>Tritrichomonas musculus Genome.</title>
        <authorList>
            <person name="Alves-Ferreira E."/>
            <person name="Grigg M."/>
            <person name="Lorenzi H."/>
            <person name="Galac M."/>
        </authorList>
    </citation>
    <scope>NUCLEOTIDE SEQUENCE [LARGE SCALE GENOMIC DNA]</scope>
    <source>
        <strain evidence="2 3">EAF2021</strain>
    </source>
</reference>
<keyword evidence="3" id="KW-1185">Reference proteome</keyword>
<keyword evidence="1" id="KW-0472">Membrane</keyword>
<accession>A0ABR2KX34</accession>